<keyword evidence="5 15" id="KW-0479">Metal-binding</keyword>
<feature type="binding site" evidence="15">
    <location>
        <position position="320"/>
    </location>
    <ligand>
        <name>ATP</name>
        <dbReference type="ChEBI" id="CHEBI:30616"/>
    </ligand>
</feature>
<dbReference type="InterPro" id="IPR036390">
    <property type="entry name" value="WH_DNA-bd_sf"/>
</dbReference>
<dbReference type="GO" id="GO:0046872">
    <property type="term" value="F:metal ion binding"/>
    <property type="evidence" value="ECO:0007669"/>
    <property type="project" value="UniProtKB-KW"/>
</dbReference>
<dbReference type="InterPro" id="IPR011877">
    <property type="entry name" value="Ribokinase"/>
</dbReference>
<feature type="binding site" evidence="15">
    <location>
        <position position="384"/>
    </location>
    <ligand>
        <name>K(+)</name>
        <dbReference type="ChEBI" id="CHEBI:29103"/>
    </ligand>
</feature>
<feature type="binding site" evidence="15">
    <location>
        <position position="418"/>
    </location>
    <ligand>
        <name>K(+)</name>
        <dbReference type="ChEBI" id="CHEBI:29103"/>
    </ligand>
</feature>
<evidence type="ECO:0000256" key="15">
    <source>
        <dbReference type="HAMAP-Rule" id="MF_01987"/>
    </source>
</evidence>
<comment type="subcellular location">
    <subcellularLocation>
        <location evidence="15">Cytoplasm</location>
    </subcellularLocation>
</comment>
<dbReference type="GO" id="GO:0003677">
    <property type="term" value="F:DNA binding"/>
    <property type="evidence" value="ECO:0007669"/>
    <property type="project" value="UniProtKB-KW"/>
</dbReference>
<feature type="binding site" evidence="15">
    <location>
        <begin position="356"/>
        <end position="361"/>
    </location>
    <ligand>
        <name>ATP</name>
        <dbReference type="ChEBI" id="CHEBI:30616"/>
    </ligand>
</feature>
<keyword evidence="18" id="KW-1185">Reference proteome</keyword>
<dbReference type="SUPFAM" id="SSF46785">
    <property type="entry name" value="Winged helix' DNA-binding domain"/>
    <property type="match status" value="1"/>
</dbReference>
<sequence length="443" mass="48422">MKHPETNSDTQCPIPLYNWVPATRSHHVLPLLFPHKGGSMLKQQRINTIRSLLLKEKQVSVAELARLFEVTDRTIRRDLKQLAESGVAELFFGGARFATIENNALFKQVGINNIMNALSSKYINGQNGKSPKSNHMLGVYILGSFNIDIVSEVPDFPREGETIHSLSTGFYAGGKGSNQATAAAKVNDHVHLAVKIGDDEFGSKARQYFSSTDIHSFSIFEDKETHTGNASIFVSQQSGENFIAIDLGANKTITDLELHQEYELIENSRVFLTQLENNFEATRQAIECASATGSLVMLNPAPYIDECKSIIHLVDIVTPNETEAQDMTGIEVTDIETAKQAAQAIHNMGAKVIVMTMGSKGALMFDGQQYRHFPPYKAVVTDTSGAGDSFNGALAASLANDLPLDYAIKFASAYASLAVERKGASNMPEASLAEARLTEQEKM</sequence>
<dbReference type="GO" id="GO:0019303">
    <property type="term" value="P:D-ribose catabolic process"/>
    <property type="evidence" value="ECO:0007669"/>
    <property type="project" value="UniProtKB-UniRule"/>
</dbReference>
<evidence type="ECO:0000256" key="8">
    <source>
        <dbReference type="ARBA" id="ARBA00022840"/>
    </source>
</evidence>
<dbReference type="Pfam" id="PF00294">
    <property type="entry name" value="PfkB"/>
    <property type="match status" value="1"/>
</dbReference>
<dbReference type="CDD" id="cd01174">
    <property type="entry name" value="ribokinase"/>
    <property type="match status" value="1"/>
</dbReference>
<proteinExistence type="inferred from homology"/>
<comment type="similarity">
    <text evidence="15">Belongs to the carbohydrate kinase PfkB family. Ribokinase subfamily.</text>
</comment>
<name>A0A2T3IYK5_9GAMM</name>
<feature type="binding site" evidence="15">
    <location>
        <position position="382"/>
    </location>
    <ligand>
        <name>K(+)</name>
        <dbReference type="ChEBI" id="CHEBI:29103"/>
    </ligand>
</feature>
<evidence type="ECO:0000256" key="1">
    <source>
        <dbReference type="ARBA" id="ARBA00005380"/>
    </source>
</evidence>
<evidence type="ECO:0000313" key="18">
    <source>
        <dbReference type="Proteomes" id="UP000241222"/>
    </source>
</evidence>
<dbReference type="UniPathway" id="UPA00916">
    <property type="reaction ID" value="UER00889"/>
</dbReference>
<feature type="binding site" evidence="15">
    <location>
        <begin position="146"/>
        <end position="148"/>
    </location>
    <ligand>
        <name>substrate</name>
    </ligand>
</feature>
<dbReference type="Pfam" id="PF08220">
    <property type="entry name" value="HTH_DeoR"/>
    <property type="match status" value="1"/>
</dbReference>
<dbReference type="InterPro" id="IPR036388">
    <property type="entry name" value="WH-like_DNA-bd_sf"/>
</dbReference>
<dbReference type="InterPro" id="IPR029056">
    <property type="entry name" value="Ribokinase-like"/>
</dbReference>
<comment type="activity regulation">
    <text evidence="15">Activated by a monovalent cation that binds near, but not in, the active site. The most likely occupant of the site in vivo is potassium. Ion binding induces a conformational change that may alter substrate affinity.</text>
</comment>
<evidence type="ECO:0000256" key="4">
    <source>
        <dbReference type="ARBA" id="ARBA00022679"/>
    </source>
</evidence>
<evidence type="ECO:0000256" key="11">
    <source>
        <dbReference type="ARBA" id="ARBA00023015"/>
    </source>
</evidence>
<evidence type="ECO:0000256" key="12">
    <source>
        <dbReference type="ARBA" id="ARBA00023125"/>
    </source>
</evidence>
<comment type="caution">
    <text evidence="17">The sequence shown here is derived from an EMBL/GenBank/DDBJ whole genome shotgun (WGS) entry which is preliminary data.</text>
</comment>
<comment type="subunit">
    <text evidence="15">Homodimer.</text>
</comment>
<feature type="active site" description="Proton acceptor" evidence="15">
    <location>
        <position position="388"/>
    </location>
</feature>
<dbReference type="HAMAP" id="MF_01987">
    <property type="entry name" value="Ribokinase"/>
    <property type="match status" value="1"/>
</dbReference>
<dbReference type="InterPro" id="IPR002139">
    <property type="entry name" value="Ribo/fructo_kinase"/>
</dbReference>
<dbReference type="SUPFAM" id="SSF53613">
    <property type="entry name" value="Ribokinase-like"/>
    <property type="match status" value="1"/>
</dbReference>
<feature type="domain" description="HTH deoR-type" evidence="16">
    <location>
        <begin position="42"/>
        <end position="97"/>
    </location>
</feature>
<dbReference type="PROSITE" id="PS51000">
    <property type="entry name" value="HTH_DEOR_2"/>
    <property type="match status" value="1"/>
</dbReference>
<keyword evidence="10 15" id="KW-0630">Potassium</keyword>
<dbReference type="GO" id="GO:0005829">
    <property type="term" value="C:cytosol"/>
    <property type="evidence" value="ECO:0007669"/>
    <property type="project" value="TreeGrafter"/>
</dbReference>
<evidence type="ECO:0000256" key="6">
    <source>
        <dbReference type="ARBA" id="ARBA00022741"/>
    </source>
</evidence>
<comment type="pathway">
    <text evidence="15">Carbohydrate metabolism; D-ribose degradation; D-ribose 5-phosphate from beta-D-ribopyranose: step 2/2.</text>
</comment>
<reference evidence="17 18" key="1">
    <citation type="submission" date="2018-03" db="EMBL/GenBank/DDBJ databases">
        <title>Whole genome sequencing of Histamine producing bacteria.</title>
        <authorList>
            <person name="Butler K."/>
        </authorList>
    </citation>
    <scope>NUCLEOTIDE SEQUENCE [LARGE SCALE GENOMIC DNA]</scope>
    <source>
        <strain evidence="17 18">JCM 13586</strain>
    </source>
</reference>
<dbReference type="PRINTS" id="PR00990">
    <property type="entry name" value="RIBOKINASE"/>
</dbReference>
<keyword evidence="7 15" id="KW-0418">Kinase</keyword>
<dbReference type="EC" id="2.7.1.15" evidence="2 15"/>
<evidence type="ECO:0000259" key="16">
    <source>
        <dbReference type="PROSITE" id="PS51000"/>
    </source>
</evidence>
<keyword evidence="14 15" id="KW-0119">Carbohydrate metabolism</keyword>
<dbReference type="SMART" id="SM00420">
    <property type="entry name" value="HTH_DEOR"/>
    <property type="match status" value="1"/>
</dbReference>
<keyword evidence="9 15" id="KW-0460">Magnesium</keyword>
<dbReference type="PRINTS" id="PR00037">
    <property type="entry name" value="HTHLACR"/>
</dbReference>
<dbReference type="InterPro" id="IPR011611">
    <property type="entry name" value="PfkB_dom"/>
</dbReference>
<dbReference type="Proteomes" id="UP000241222">
    <property type="component" value="Unassembled WGS sequence"/>
</dbReference>
<evidence type="ECO:0000256" key="9">
    <source>
        <dbReference type="ARBA" id="ARBA00022842"/>
    </source>
</evidence>
<comment type="function">
    <text evidence="15">Catalyzes the phosphorylation of ribose at O-5 in a reaction requiring ATP and magnesium. The resulting D-ribose-5-phosphate can then be used either for sythesis of nucleotides, histidine, and tryptophan, or as a component of the pentose phosphate pathway.</text>
</comment>
<evidence type="ECO:0000256" key="14">
    <source>
        <dbReference type="ARBA" id="ARBA00023277"/>
    </source>
</evidence>
<feature type="binding site" evidence="15">
    <location>
        <begin position="174"/>
        <end position="178"/>
    </location>
    <ligand>
        <name>substrate</name>
    </ligand>
</feature>
<dbReference type="InterPro" id="IPR018356">
    <property type="entry name" value="Tscrpt_reg_HTH_DeoR_CS"/>
</dbReference>
<accession>A0A2T3IYK5</accession>
<evidence type="ECO:0000256" key="2">
    <source>
        <dbReference type="ARBA" id="ARBA00012035"/>
    </source>
</evidence>
<feature type="binding site" evidence="15">
    <location>
        <begin position="387"/>
        <end position="388"/>
    </location>
    <ligand>
        <name>ATP</name>
        <dbReference type="ChEBI" id="CHEBI:30616"/>
    </ligand>
</feature>
<dbReference type="PROSITE" id="PS00894">
    <property type="entry name" value="HTH_DEOR_1"/>
    <property type="match status" value="1"/>
</dbReference>
<dbReference type="GO" id="GO:0004747">
    <property type="term" value="F:ribokinase activity"/>
    <property type="evidence" value="ECO:0007669"/>
    <property type="project" value="UniProtKB-UniRule"/>
</dbReference>
<keyword evidence="15" id="KW-0963">Cytoplasm</keyword>
<dbReference type="GO" id="GO:0005524">
    <property type="term" value="F:ATP binding"/>
    <property type="evidence" value="ECO:0007669"/>
    <property type="project" value="UniProtKB-UniRule"/>
</dbReference>
<evidence type="ECO:0000256" key="3">
    <source>
        <dbReference type="ARBA" id="ARBA00016943"/>
    </source>
</evidence>
<dbReference type="Gene3D" id="1.10.10.10">
    <property type="entry name" value="Winged helix-like DNA-binding domain superfamily/Winged helix DNA-binding domain"/>
    <property type="match status" value="1"/>
</dbReference>
<comment type="similarity">
    <text evidence="1">Belongs to the carbohydrate kinase pfkB family.</text>
</comment>
<dbReference type="AlphaFoldDB" id="A0A2T3IYK5"/>
<comment type="catalytic activity">
    <reaction evidence="15">
        <text>D-ribose + ATP = D-ribose 5-phosphate + ADP + H(+)</text>
        <dbReference type="Rhea" id="RHEA:13697"/>
        <dbReference type="ChEBI" id="CHEBI:15378"/>
        <dbReference type="ChEBI" id="CHEBI:30616"/>
        <dbReference type="ChEBI" id="CHEBI:47013"/>
        <dbReference type="ChEBI" id="CHEBI:78346"/>
        <dbReference type="ChEBI" id="CHEBI:456216"/>
        <dbReference type="EC" id="2.7.1.15"/>
    </reaction>
</comment>
<keyword evidence="6 15" id="KW-0547">Nucleotide-binding</keyword>
<dbReference type="PANTHER" id="PTHR10584:SF166">
    <property type="entry name" value="RIBOKINASE"/>
    <property type="match status" value="1"/>
</dbReference>
<keyword evidence="8 15" id="KW-0067">ATP-binding</keyword>
<comment type="cofactor">
    <cofactor evidence="15">
        <name>Mg(2+)</name>
        <dbReference type="ChEBI" id="CHEBI:18420"/>
    </cofactor>
    <text evidence="15">Requires a divalent cation, most likely magnesium in vivo, as an electrophilic catalyst to aid phosphoryl group transfer. It is the chelate of the metal and the nucleotide that is the actual substrate.</text>
</comment>
<comment type="caution">
    <text evidence="15">Lacks conserved residue(s) required for the propagation of feature annotation.</text>
</comment>
<evidence type="ECO:0000256" key="5">
    <source>
        <dbReference type="ARBA" id="ARBA00022723"/>
    </source>
</evidence>
<dbReference type="EMBL" id="PYMH01000005">
    <property type="protein sequence ID" value="PSU33642.1"/>
    <property type="molecule type" value="Genomic_DNA"/>
</dbReference>
<feature type="binding site" evidence="15">
    <location>
        <position position="388"/>
    </location>
    <ligand>
        <name>substrate</name>
    </ligand>
</feature>
<protein>
    <recommendedName>
        <fullName evidence="3 15">Ribokinase</fullName>
        <shortName evidence="15">RK</shortName>
        <ecNumber evidence="2 15">2.7.1.15</ecNumber>
    </recommendedName>
</protein>
<feature type="binding site" evidence="15">
    <location>
        <position position="421"/>
    </location>
    <ligand>
        <name>K(+)</name>
        <dbReference type="ChEBI" id="CHEBI:29103"/>
    </ligand>
</feature>
<dbReference type="OrthoDB" id="9776822at2"/>
<dbReference type="InterPro" id="IPR001034">
    <property type="entry name" value="DeoR_HTH"/>
</dbReference>
<evidence type="ECO:0000256" key="10">
    <source>
        <dbReference type="ARBA" id="ARBA00022958"/>
    </source>
</evidence>
<evidence type="ECO:0000313" key="17">
    <source>
        <dbReference type="EMBL" id="PSU33642.1"/>
    </source>
</evidence>
<keyword evidence="4 15" id="KW-0808">Transferase</keyword>
<gene>
    <name evidence="15" type="primary">rbsK</name>
    <name evidence="17" type="ORF">C9I99_12800</name>
</gene>
<dbReference type="PROSITE" id="PS00584">
    <property type="entry name" value="PFKB_KINASES_2"/>
    <property type="match status" value="1"/>
</dbReference>
<evidence type="ECO:0000256" key="13">
    <source>
        <dbReference type="ARBA" id="ARBA00023163"/>
    </source>
</evidence>
<feature type="binding site" evidence="15">
    <location>
        <position position="276"/>
    </location>
    <ligand>
        <name>substrate</name>
    </ligand>
</feature>
<keyword evidence="11" id="KW-0805">Transcription regulation</keyword>
<dbReference type="GO" id="GO:0003700">
    <property type="term" value="F:DNA-binding transcription factor activity"/>
    <property type="evidence" value="ECO:0007669"/>
    <property type="project" value="InterPro"/>
</dbReference>
<dbReference type="InterPro" id="IPR002173">
    <property type="entry name" value="Carboh/pur_kinase_PfkB_CS"/>
</dbReference>
<keyword evidence="13" id="KW-0804">Transcription</keyword>
<dbReference type="PANTHER" id="PTHR10584">
    <property type="entry name" value="SUGAR KINASE"/>
    <property type="match status" value="1"/>
</dbReference>
<evidence type="ECO:0000256" key="7">
    <source>
        <dbReference type="ARBA" id="ARBA00022777"/>
    </source>
</evidence>
<organism evidence="17 18">
    <name type="scientific">Photobacterium lutimaris</name>
    <dbReference type="NCBI Taxonomy" id="388278"/>
    <lineage>
        <taxon>Bacteria</taxon>
        <taxon>Pseudomonadati</taxon>
        <taxon>Pseudomonadota</taxon>
        <taxon>Gammaproteobacteria</taxon>
        <taxon>Vibrionales</taxon>
        <taxon>Vibrionaceae</taxon>
        <taxon>Photobacterium</taxon>
    </lineage>
</organism>
<keyword evidence="12" id="KW-0238">DNA-binding</keyword>
<feature type="binding site" evidence="15">
    <location>
        <position position="423"/>
    </location>
    <ligand>
        <name>K(+)</name>
        <dbReference type="ChEBI" id="CHEBI:29103"/>
    </ligand>
</feature>
<dbReference type="Gene3D" id="3.40.1190.20">
    <property type="match status" value="1"/>
</dbReference>